<evidence type="ECO:0000313" key="4">
    <source>
        <dbReference type="EMBL" id="MBC3907284.1"/>
    </source>
</evidence>
<organism evidence="4 5">
    <name type="scientific">Undibacterium umbellatum</name>
    <dbReference type="NCBI Taxonomy" id="2762300"/>
    <lineage>
        <taxon>Bacteria</taxon>
        <taxon>Pseudomonadati</taxon>
        <taxon>Pseudomonadota</taxon>
        <taxon>Betaproteobacteria</taxon>
        <taxon>Burkholderiales</taxon>
        <taxon>Oxalobacteraceae</taxon>
        <taxon>Undibacterium</taxon>
    </lineage>
</organism>
<dbReference type="InterPro" id="IPR005031">
    <property type="entry name" value="COQ10_START"/>
</dbReference>
<evidence type="ECO:0000256" key="2">
    <source>
        <dbReference type="SAM" id="SignalP"/>
    </source>
</evidence>
<sequence>MKHVFVLIGITAGLLLLSSAQAAQLDASKFNETEVQLIDQSKPDSNGKTFVASTILNAPVAKVCATIQAYEDYPSFMPNTANAKVTRQPDESALVDFTLHLPLGKVKKYRLKMTPKVSPATCNLSWKLQPWEGLKQEETIADTSGLWELSSLVSNPAKTVVKYQVFTDPGPVPLGLGWIVDSMSKDSIPKMMDALRNKLR</sequence>
<dbReference type="Gene3D" id="3.30.530.20">
    <property type="match status" value="1"/>
</dbReference>
<evidence type="ECO:0000256" key="1">
    <source>
        <dbReference type="ARBA" id="ARBA00008918"/>
    </source>
</evidence>
<protein>
    <recommendedName>
        <fullName evidence="3">Coenzyme Q-binding protein COQ10 START domain-containing protein</fullName>
    </recommendedName>
</protein>
<feature type="domain" description="Coenzyme Q-binding protein COQ10 START" evidence="3">
    <location>
        <begin position="57"/>
        <end position="196"/>
    </location>
</feature>
<gene>
    <name evidence="4" type="ORF">H8L47_06890</name>
</gene>
<dbReference type="Proteomes" id="UP000646911">
    <property type="component" value="Unassembled WGS sequence"/>
</dbReference>
<keyword evidence="2" id="KW-0732">Signal</keyword>
<reference evidence="4 5" key="1">
    <citation type="submission" date="2020-08" db="EMBL/GenBank/DDBJ databases">
        <title>Novel species isolated from subtropical streams in China.</title>
        <authorList>
            <person name="Lu H."/>
        </authorList>
    </citation>
    <scope>NUCLEOTIDE SEQUENCE [LARGE SCALE GENOMIC DNA]</scope>
    <source>
        <strain evidence="4 5">NL8W</strain>
    </source>
</reference>
<dbReference type="Pfam" id="PF03364">
    <property type="entry name" value="Polyketide_cyc"/>
    <property type="match status" value="1"/>
</dbReference>
<accession>A0ABR6Z6T0</accession>
<dbReference type="EMBL" id="JACOFX010000002">
    <property type="protein sequence ID" value="MBC3907284.1"/>
    <property type="molecule type" value="Genomic_DNA"/>
</dbReference>
<proteinExistence type="inferred from homology"/>
<dbReference type="InterPro" id="IPR023393">
    <property type="entry name" value="START-like_dom_sf"/>
</dbReference>
<feature type="signal peptide" evidence="2">
    <location>
        <begin position="1"/>
        <end position="22"/>
    </location>
</feature>
<evidence type="ECO:0000259" key="3">
    <source>
        <dbReference type="Pfam" id="PF03364"/>
    </source>
</evidence>
<dbReference type="RefSeq" id="WP_186952622.1">
    <property type="nucleotide sequence ID" value="NZ_JACOFX010000002.1"/>
</dbReference>
<feature type="chain" id="PRO_5046696956" description="Coenzyme Q-binding protein COQ10 START domain-containing protein" evidence="2">
    <location>
        <begin position="23"/>
        <end position="200"/>
    </location>
</feature>
<dbReference type="SUPFAM" id="SSF55961">
    <property type="entry name" value="Bet v1-like"/>
    <property type="match status" value="1"/>
</dbReference>
<comment type="caution">
    <text evidence="4">The sequence shown here is derived from an EMBL/GenBank/DDBJ whole genome shotgun (WGS) entry which is preliminary data.</text>
</comment>
<name>A0ABR6Z6T0_9BURK</name>
<evidence type="ECO:0000313" key="5">
    <source>
        <dbReference type="Proteomes" id="UP000646911"/>
    </source>
</evidence>
<comment type="similarity">
    <text evidence="1">Belongs to the ribosome association toxin RatA family.</text>
</comment>
<keyword evidence="5" id="KW-1185">Reference proteome</keyword>